<name>A0ABQ6LWS2_9GAMM</name>
<dbReference type="EMBL" id="BSYJ01000002">
    <property type="protein sequence ID" value="GMG86513.1"/>
    <property type="molecule type" value="Genomic_DNA"/>
</dbReference>
<sequence length="128" mass="14517">MLARFFKTSGPETGNSQMANPIYKVIFYNQNQVFEVYARAIYQSEMYGFIEVEEFVFGERAQLVVDPAEEKLKNEFAAVKRSYIPMHSIVRIDEVEKEGVGKVVDVKGDKVAHFPFGGQGRRPGESDS</sequence>
<keyword evidence="2" id="KW-1185">Reference proteome</keyword>
<evidence type="ECO:0000313" key="1">
    <source>
        <dbReference type="EMBL" id="GMG86513.1"/>
    </source>
</evidence>
<reference evidence="1 2" key="1">
    <citation type="submission" date="2023-04" db="EMBL/GenBank/DDBJ databases">
        <title>Marinobulbifer ophiurae gen. nov., sp. Nov., isolate from tissue of brittle star Ophioplocus japonicus.</title>
        <authorList>
            <person name="Kawano K."/>
            <person name="Sawayama S."/>
            <person name="Nakagawa S."/>
        </authorList>
    </citation>
    <scope>NUCLEOTIDE SEQUENCE [LARGE SCALE GENOMIC DNA]</scope>
    <source>
        <strain evidence="1 2">NKW57</strain>
    </source>
</reference>
<dbReference type="Proteomes" id="UP001224392">
    <property type="component" value="Unassembled WGS sequence"/>
</dbReference>
<dbReference type="Pfam" id="PF08850">
    <property type="entry name" value="DUF1820"/>
    <property type="match status" value="1"/>
</dbReference>
<protein>
    <submittedName>
        <fullName evidence="1">DUF1820 family protein</fullName>
    </submittedName>
</protein>
<dbReference type="InterPro" id="IPR014949">
    <property type="entry name" value="DUF1820"/>
</dbReference>
<gene>
    <name evidence="1" type="ORF">MNKW57_08340</name>
</gene>
<accession>A0ABQ6LWS2</accession>
<evidence type="ECO:0000313" key="2">
    <source>
        <dbReference type="Proteomes" id="UP001224392"/>
    </source>
</evidence>
<comment type="caution">
    <text evidence="1">The sequence shown here is derived from an EMBL/GenBank/DDBJ whole genome shotgun (WGS) entry which is preliminary data.</text>
</comment>
<organism evidence="1 2">
    <name type="scientific">Biformimicrobium ophioploci</name>
    <dbReference type="NCBI Taxonomy" id="3036711"/>
    <lineage>
        <taxon>Bacteria</taxon>
        <taxon>Pseudomonadati</taxon>
        <taxon>Pseudomonadota</taxon>
        <taxon>Gammaproteobacteria</taxon>
        <taxon>Cellvibrionales</taxon>
        <taxon>Microbulbiferaceae</taxon>
        <taxon>Biformimicrobium</taxon>
    </lineage>
</organism>
<proteinExistence type="predicted"/>